<dbReference type="Pfam" id="PF14030">
    <property type="entry name" value="DUF4245"/>
    <property type="match status" value="1"/>
</dbReference>
<protein>
    <submittedName>
        <fullName evidence="3">DUF4245 domain-containing protein</fullName>
    </submittedName>
</protein>
<keyword evidence="1" id="KW-0472">Membrane</keyword>
<feature type="transmembrane region" description="Helical" evidence="1">
    <location>
        <begin position="21"/>
        <end position="40"/>
    </location>
</feature>
<keyword evidence="1" id="KW-0812">Transmembrane</keyword>
<name>A0AAP4BQA4_9CORY</name>
<dbReference type="GeneID" id="42782434"/>
<evidence type="ECO:0000313" key="5">
    <source>
        <dbReference type="Proteomes" id="UP001239759"/>
    </source>
</evidence>
<dbReference type="AlphaFoldDB" id="A0AAP4BQA4"/>
<evidence type="ECO:0000313" key="4">
    <source>
        <dbReference type="Proteomes" id="UP001224412"/>
    </source>
</evidence>
<proteinExistence type="predicted"/>
<dbReference type="EMBL" id="JASNVH010000002">
    <property type="protein sequence ID" value="MDK4306305.1"/>
    <property type="molecule type" value="Genomic_DNA"/>
</dbReference>
<organism evidence="3 4">
    <name type="scientific">Corynebacterium pseudodiphtheriticum</name>
    <dbReference type="NCBI Taxonomy" id="37637"/>
    <lineage>
        <taxon>Bacteria</taxon>
        <taxon>Bacillati</taxon>
        <taxon>Actinomycetota</taxon>
        <taxon>Actinomycetes</taxon>
        <taxon>Mycobacteriales</taxon>
        <taxon>Corynebacteriaceae</taxon>
        <taxon>Corynebacterium</taxon>
    </lineage>
</organism>
<dbReference type="EMBL" id="JASNUQ010000001">
    <property type="protein sequence ID" value="MDK4289271.1"/>
    <property type="molecule type" value="Genomic_DNA"/>
</dbReference>
<dbReference type="Proteomes" id="UP001239759">
    <property type="component" value="Unassembled WGS sequence"/>
</dbReference>
<dbReference type="Proteomes" id="UP001224412">
    <property type="component" value="Unassembled WGS sequence"/>
</dbReference>
<dbReference type="RefSeq" id="WP_024272774.1">
    <property type="nucleotide sequence ID" value="NZ_CP100362.1"/>
</dbReference>
<evidence type="ECO:0000256" key="1">
    <source>
        <dbReference type="SAM" id="Phobius"/>
    </source>
</evidence>
<gene>
    <name evidence="2" type="ORF">QPX23_00750</name>
    <name evidence="3" type="ORF">QPX42_01865</name>
</gene>
<comment type="caution">
    <text evidence="3">The sequence shown here is derived from an EMBL/GenBank/DDBJ whole genome shotgun (WGS) entry which is preliminary data.</text>
</comment>
<dbReference type="InterPro" id="IPR025339">
    <property type="entry name" value="DUF4245"/>
</dbReference>
<reference evidence="3 5" key="1">
    <citation type="submission" date="2023-05" db="EMBL/GenBank/DDBJ databases">
        <title>Metabolic capabilities are highly conserved among human nasal-associated Corynebacterium species in pangenomic analyses.</title>
        <authorList>
            <person name="Tran T.H."/>
            <person name="Roberts A.Q."/>
            <person name="Escapa I.F."/>
            <person name="Gao W."/>
            <person name="Conlan S."/>
            <person name="Kong H."/>
            <person name="Segre J.A."/>
            <person name="Kelly M.S."/>
            <person name="Lemon K.P."/>
        </authorList>
    </citation>
    <scope>NUCLEOTIDE SEQUENCE</scope>
    <source>
        <strain evidence="3">KPL2773</strain>
        <strain evidence="2 5">KPL3772</strain>
    </source>
</reference>
<keyword evidence="1" id="KW-1133">Transmembrane helix</keyword>
<evidence type="ECO:0000313" key="3">
    <source>
        <dbReference type="EMBL" id="MDK4306305.1"/>
    </source>
</evidence>
<evidence type="ECO:0000313" key="2">
    <source>
        <dbReference type="EMBL" id="MDK4289271.1"/>
    </source>
</evidence>
<keyword evidence="5" id="KW-1185">Reference proteome</keyword>
<accession>A0AAP4BQA4</accession>
<sequence length="191" mass="20871">MAGESKKPAIFQGGRDMFISVAVIVIAMIVVVAPTGLWSYSPGEPEFEPVREVDPQAFIDNEARASAYDIYFPEAPQDWVPNSARRKLIDGETSSVVGWVTAERGFIQIAQTGVPLAQALQKFDSKYRPNQEARQIVGREVTVKSSDDASVSRLWGVEKNGTTLLFDGVASDDEFTTIIANTLQADAYQPA</sequence>